<evidence type="ECO:0000256" key="1">
    <source>
        <dbReference type="ARBA" id="ARBA00001336"/>
    </source>
</evidence>
<dbReference type="EnsemblMetazoa" id="XM_012201777.1">
    <property type="protein sequence ID" value="XP_012057167.1"/>
    <property type="gene ID" value="LOC105620272"/>
</dbReference>
<dbReference type="Proteomes" id="UP000005205">
    <property type="component" value="Unassembled WGS sequence"/>
</dbReference>
<evidence type="ECO:0000256" key="13">
    <source>
        <dbReference type="ARBA" id="ARBA00031288"/>
    </source>
</evidence>
<keyword evidence="11 16" id="KW-0862">Zinc</keyword>
<reference evidence="17" key="2">
    <citation type="submission" date="2016-04" db="UniProtKB">
        <authorList>
            <consortium name="EnsemblMetazoa"/>
        </authorList>
    </citation>
    <scope>IDENTIFICATION</scope>
</reference>
<dbReference type="FunFam" id="3.30.540.30:FF:000008">
    <property type="entry name" value="Dipeptidyl peptidase 3"/>
    <property type="match status" value="1"/>
</dbReference>
<dbReference type="GO" id="GO:0046872">
    <property type="term" value="F:metal ion binding"/>
    <property type="evidence" value="ECO:0007669"/>
    <property type="project" value="UniProtKB-KW"/>
</dbReference>
<evidence type="ECO:0000256" key="2">
    <source>
        <dbReference type="ARBA" id="ARBA00004496"/>
    </source>
</evidence>
<dbReference type="InParanoid" id="A0A158NI09"/>
<dbReference type="GO" id="GO:0005737">
    <property type="term" value="C:cytoplasm"/>
    <property type="evidence" value="ECO:0007669"/>
    <property type="project" value="UniProtKB-SubCell"/>
</dbReference>
<dbReference type="FunFam" id="3.30.540.30:FF:000002">
    <property type="entry name" value="Dipeptidyl peptidase 3"/>
    <property type="match status" value="1"/>
</dbReference>
<comment type="cofactor">
    <cofactor evidence="16">
        <name>Zn(2+)</name>
        <dbReference type="ChEBI" id="CHEBI:29105"/>
    </cofactor>
    <text evidence="16">Binds 1 zinc ion per subunit.</text>
</comment>
<evidence type="ECO:0000313" key="17">
    <source>
        <dbReference type="EnsemblMetazoa" id="XP_012057167.1"/>
    </source>
</evidence>
<dbReference type="FunCoup" id="A0A158NI09">
    <property type="interactions" value="1310"/>
</dbReference>
<evidence type="ECO:0000256" key="14">
    <source>
        <dbReference type="ARBA" id="ARBA00032119"/>
    </source>
</evidence>
<evidence type="ECO:0000256" key="12">
    <source>
        <dbReference type="ARBA" id="ARBA00023049"/>
    </source>
</evidence>
<comment type="subcellular location">
    <subcellularLocation>
        <location evidence="2">Cytoplasm</location>
    </subcellularLocation>
</comment>
<organism evidence="17 18">
    <name type="scientific">Atta cephalotes</name>
    <name type="common">Leafcutter ant</name>
    <dbReference type="NCBI Taxonomy" id="12957"/>
    <lineage>
        <taxon>Eukaryota</taxon>
        <taxon>Metazoa</taxon>
        <taxon>Ecdysozoa</taxon>
        <taxon>Arthropoda</taxon>
        <taxon>Hexapoda</taxon>
        <taxon>Insecta</taxon>
        <taxon>Pterygota</taxon>
        <taxon>Neoptera</taxon>
        <taxon>Endopterygota</taxon>
        <taxon>Hymenoptera</taxon>
        <taxon>Apocrita</taxon>
        <taxon>Aculeata</taxon>
        <taxon>Formicoidea</taxon>
        <taxon>Formicidae</taxon>
        <taxon>Myrmicinae</taxon>
        <taxon>Atta</taxon>
    </lineage>
</organism>
<keyword evidence="18" id="KW-1185">Reference proteome</keyword>
<dbReference type="InterPro" id="IPR005317">
    <property type="entry name" value="Dipeptidyl-peptase3"/>
</dbReference>
<dbReference type="KEGG" id="acep:105620272"/>
<dbReference type="EC" id="3.4.14.4" evidence="4"/>
<evidence type="ECO:0000256" key="6">
    <source>
        <dbReference type="ARBA" id="ARBA00022438"/>
    </source>
</evidence>
<feature type="active site" evidence="15">
    <location>
        <position position="511"/>
    </location>
</feature>
<evidence type="ECO:0000256" key="7">
    <source>
        <dbReference type="ARBA" id="ARBA00022490"/>
    </source>
</evidence>
<dbReference type="STRING" id="12957.A0A158NI09"/>
<accession>A0A158NI09</accession>
<evidence type="ECO:0000256" key="10">
    <source>
        <dbReference type="ARBA" id="ARBA00022801"/>
    </source>
</evidence>
<evidence type="ECO:0000256" key="8">
    <source>
        <dbReference type="ARBA" id="ARBA00022670"/>
    </source>
</evidence>
<gene>
    <name evidence="17" type="primary">105620272</name>
</gene>
<evidence type="ECO:0000256" key="11">
    <source>
        <dbReference type="ARBA" id="ARBA00022833"/>
    </source>
</evidence>
<keyword evidence="7" id="KW-0963">Cytoplasm</keyword>
<proteinExistence type="inferred from homology"/>
<protein>
    <recommendedName>
        <fullName evidence="5">Dipeptidyl peptidase 3</fullName>
        <ecNumber evidence="4">3.4.14.4</ecNumber>
    </recommendedName>
    <alternativeName>
        <fullName evidence="13">Dipeptidyl aminopeptidase III</fullName>
    </alternativeName>
    <alternativeName>
        <fullName evidence="14">Dipeptidyl peptidase III</fullName>
    </alternativeName>
</protein>
<dbReference type="GO" id="GO:0006508">
    <property type="term" value="P:proteolysis"/>
    <property type="evidence" value="ECO:0007669"/>
    <property type="project" value="UniProtKB-KW"/>
</dbReference>
<dbReference type="eggNOG" id="KOG3675">
    <property type="taxonomic scope" value="Eukaryota"/>
</dbReference>
<evidence type="ECO:0000256" key="4">
    <source>
        <dbReference type="ARBA" id="ARBA00012063"/>
    </source>
</evidence>
<dbReference type="OrthoDB" id="4694525at2759"/>
<dbReference type="EMBL" id="ADTU01016132">
    <property type="status" value="NOT_ANNOTATED_CDS"/>
    <property type="molecule type" value="Genomic_DNA"/>
</dbReference>
<dbReference type="PANTHER" id="PTHR23422">
    <property type="entry name" value="DIPEPTIDYL PEPTIDASE III-RELATED"/>
    <property type="match status" value="1"/>
</dbReference>
<evidence type="ECO:0000256" key="3">
    <source>
        <dbReference type="ARBA" id="ARBA00010200"/>
    </source>
</evidence>
<keyword evidence="12" id="KW-0482">Metalloprotease</keyword>
<dbReference type="PIRSF" id="PIRSF007828">
    <property type="entry name" value="Dipeptidyl-peptidase_III"/>
    <property type="match status" value="1"/>
</dbReference>
<keyword evidence="10" id="KW-0378">Hydrolase</keyword>
<evidence type="ECO:0000256" key="15">
    <source>
        <dbReference type="PIRSR" id="PIRSR007828-1"/>
    </source>
</evidence>
<feature type="binding site" evidence="16">
    <location>
        <position position="515"/>
    </location>
    <ligand>
        <name>Zn(2+)</name>
        <dbReference type="ChEBI" id="CHEBI:29105"/>
        <note>catalytic</note>
    </ligand>
</feature>
<dbReference type="GO" id="GO:0008235">
    <property type="term" value="F:metalloexopeptidase activity"/>
    <property type="evidence" value="ECO:0007669"/>
    <property type="project" value="InterPro"/>
</dbReference>
<dbReference type="GO" id="GO:0004177">
    <property type="term" value="F:aminopeptidase activity"/>
    <property type="evidence" value="ECO:0007669"/>
    <property type="project" value="UniProtKB-KW"/>
</dbReference>
<name>A0A158NI09_ATTCE</name>
<feature type="binding site" evidence="16">
    <location>
        <position position="510"/>
    </location>
    <ligand>
        <name>Zn(2+)</name>
        <dbReference type="ChEBI" id="CHEBI:29105"/>
        <note>catalytic</note>
    </ligand>
</feature>
<comment type="similarity">
    <text evidence="3">Belongs to the peptidase M49 family.</text>
</comment>
<keyword evidence="8" id="KW-0645">Protease</keyword>
<dbReference type="AlphaFoldDB" id="A0A158NI09"/>
<dbReference type="Gene3D" id="3.30.540.30">
    <property type="match status" value="3"/>
</dbReference>
<dbReference type="GO" id="GO:0008239">
    <property type="term" value="F:dipeptidyl-peptidase activity"/>
    <property type="evidence" value="ECO:0007669"/>
    <property type="project" value="UniProtKB-EC"/>
</dbReference>
<dbReference type="Pfam" id="PF03571">
    <property type="entry name" value="Peptidase_M49"/>
    <property type="match status" value="1"/>
</dbReference>
<dbReference type="FunFam" id="3.30.540.30:FF:000001">
    <property type="entry name" value="Dipeptidyl peptidase 3"/>
    <property type="match status" value="1"/>
</dbReference>
<dbReference type="InterPro" id="IPR039461">
    <property type="entry name" value="Peptidase_M49"/>
</dbReference>
<reference evidence="18" key="1">
    <citation type="journal article" date="2011" name="PLoS Genet.">
        <title>The genome sequence of the leaf-cutter ant Atta cephalotes reveals insights into its obligate symbiotic lifestyle.</title>
        <authorList>
            <person name="Suen G."/>
            <person name="Teiling C."/>
            <person name="Li L."/>
            <person name="Holt C."/>
            <person name="Abouheif E."/>
            <person name="Bornberg-Bauer E."/>
            <person name="Bouffard P."/>
            <person name="Caldera E.J."/>
            <person name="Cash E."/>
            <person name="Cavanaugh A."/>
            <person name="Denas O."/>
            <person name="Elhaik E."/>
            <person name="Fave M.J."/>
            <person name="Gadau J."/>
            <person name="Gibson J.D."/>
            <person name="Graur D."/>
            <person name="Grubbs K.J."/>
            <person name="Hagen D.E."/>
            <person name="Harkins T.T."/>
            <person name="Helmkampf M."/>
            <person name="Hu H."/>
            <person name="Johnson B.R."/>
            <person name="Kim J."/>
            <person name="Marsh S.E."/>
            <person name="Moeller J.A."/>
            <person name="Munoz-Torres M.C."/>
            <person name="Murphy M.C."/>
            <person name="Naughton M.C."/>
            <person name="Nigam S."/>
            <person name="Overson R."/>
            <person name="Rajakumar R."/>
            <person name="Reese J.T."/>
            <person name="Scott J.J."/>
            <person name="Smith C.R."/>
            <person name="Tao S."/>
            <person name="Tsutsui N.D."/>
            <person name="Viljakainen L."/>
            <person name="Wissler L."/>
            <person name="Yandell M.D."/>
            <person name="Zimmer F."/>
            <person name="Taylor J."/>
            <person name="Slater S.C."/>
            <person name="Clifton S.W."/>
            <person name="Warren W.C."/>
            <person name="Elsik C.G."/>
            <person name="Smith C.D."/>
            <person name="Weinstock G.M."/>
            <person name="Gerardo N.M."/>
            <person name="Currie C.R."/>
        </authorList>
    </citation>
    <scope>NUCLEOTIDE SEQUENCE [LARGE SCALE GENOMIC DNA]</scope>
</reference>
<keyword evidence="9 16" id="KW-0479">Metal-binding</keyword>
<keyword evidence="6" id="KW-0031">Aminopeptidase</keyword>
<evidence type="ECO:0000313" key="18">
    <source>
        <dbReference type="Proteomes" id="UP000005205"/>
    </source>
</evidence>
<feature type="binding site" evidence="16">
    <location>
        <position position="568"/>
    </location>
    <ligand>
        <name>Zn(2+)</name>
        <dbReference type="ChEBI" id="CHEBI:29105"/>
        <note>catalytic</note>
    </ligand>
</feature>
<sequence>MFSIMSKSRVSVAFRLIANCKKLHSTDSTLPCSTKIVHKTKIVQDSTGLYSRVQQQCKMSDIDKTLYTLPNDQPVVALECDTAFKSLTQKEKLYAHYLSQAAWRGGLIVLIQTSPESPLIFALLQKIFLSESLEDLENSSVRAGITQEQFTAFLVYSSGIFANAGNYKAMGDTKIIPNIPKGLFEAIIKSSKAYKTNSKEMQDLWNKISEPMFSLKGKLKSLGLGDKGITTYFSANCTEEDADKVNAFMQHKGLESCNARCFKTVVKDPASNDNINIYEIKLASVEMSDNPKVTLPEETFGNAKFKITRGDYSKLLMPVVKNLQKAKEYASNQIEKNMLEKYIEHFKTGSLDDHKDGSRLWIKDKGPSIESYIGFIETYRDPAGQRGEFEGFIAIVNRQMSEKFATLVNRAEEFIPKLPWNKDFEKDTFLRPDFTSLDVLTFAGSSIPSGINIPNYDEIRQSEGFKNVSLGNVIPAHLKDVRSIPFLSDADQALMHKYRVASFEVQVGLHELLGHGTGKLFKQMGPDMYNFDRDTVINPLTGNKIDKFFLKGETYDSKFGSLGSTYEECRAEAVGLYLSLEKETMKIFGHEGQVAEDIIYVNWLSLLWSGFAKAFEMYQPSTQTWSQAHSQARYVLLRVCLEAGQDFVNVVETEEGTNLRMTVDRCKIFTVGKKAVGDFLLKLQVYKSMGDFESAKKMYDRYSEVPENGPYPWGSWRDLILSRKEPRKIFVQSNTFIDDLDSNNVILKNYKPSFAGLIQSWVERFPSLDISEMLIELWEKDKQHFESEYY</sequence>
<evidence type="ECO:0000256" key="9">
    <source>
        <dbReference type="ARBA" id="ARBA00022723"/>
    </source>
</evidence>
<evidence type="ECO:0000256" key="5">
    <source>
        <dbReference type="ARBA" id="ARBA00014713"/>
    </source>
</evidence>
<dbReference type="PANTHER" id="PTHR23422:SF11">
    <property type="entry name" value="DIPEPTIDYL PEPTIDASE 3"/>
    <property type="match status" value="1"/>
</dbReference>
<comment type="catalytic activity">
    <reaction evidence="1">
        <text>Release of an N-terminal dipeptide from a peptide comprising four or more residues, with broad specificity. Also acts on dipeptidyl 2-naphthylamides.</text>
        <dbReference type="EC" id="3.4.14.4"/>
    </reaction>
</comment>
<evidence type="ECO:0000256" key="16">
    <source>
        <dbReference type="PIRSR" id="PIRSR007828-2"/>
    </source>
</evidence>